<dbReference type="Proteomes" id="UP000694569">
    <property type="component" value="Unplaced"/>
</dbReference>
<evidence type="ECO:0000313" key="3">
    <source>
        <dbReference type="Ensembl" id="ENSLLEP00000027601.1"/>
    </source>
</evidence>
<proteinExistence type="inferred from homology"/>
<dbReference type="Gene3D" id="3.40.30.50">
    <property type="entry name" value="Sep15/SelM thioredoxin-like domain, active-site redox motif"/>
    <property type="match status" value="1"/>
</dbReference>
<keyword evidence="4" id="KW-1185">Reference proteome</keyword>
<evidence type="ECO:0000256" key="1">
    <source>
        <dbReference type="ARBA" id="ARBA00005742"/>
    </source>
</evidence>
<dbReference type="OrthoDB" id="25165at2759"/>
<protein>
    <recommendedName>
        <fullName evidence="2">Selenoprotein F/M domain-containing protein</fullName>
    </recommendedName>
</protein>
<accession>A0A8C5WCB3</accession>
<dbReference type="GeneTree" id="ENSGT00990000210636"/>
<organism evidence="3 4">
    <name type="scientific">Leptobrachium leishanense</name>
    <name type="common">Leishan spiny toad</name>
    <dbReference type="NCBI Taxonomy" id="445787"/>
    <lineage>
        <taxon>Eukaryota</taxon>
        <taxon>Metazoa</taxon>
        <taxon>Chordata</taxon>
        <taxon>Craniata</taxon>
        <taxon>Vertebrata</taxon>
        <taxon>Euteleostomi</taxon>
        <taxon>Amphibia</taxon>
        <taxon>Batrachia</taxon>
        <taxon>Anura</taxon>
        <taxon>Pelobatoidea</taxon>
        <taxon>Megophryidae</taxon>
        <taxon>Leptobrachium</taxon>
    </lineage>
</organism>
<evidence type="ECO:0000313" key="4">
    <source>
        <dbReference type="Proteomes" id="UP000694569"/>
    </source>
</evidence>
<name>A0A8C5WCB3_9ANUR</name>
<dbReference type="Pfam" id="PF08806">
    <property type="entry name" value="Sep15_SelM"/>
    <property type="match status" value="1"/>
</dbReference>
<comment type="similarity">
    <text evidence="1">Belongs to the selenoprotein M/F family.</text>
</comment>
<feature type="domain" description="Selenoprotein F/M" evidence="2">
    <location>
        <begin position="1"/>
        <end position="43"/>
    </location>
</feature>
<reference evidence="3" key="2">
    <citation type="submission" date="2025-09" db="UniProtKB">
        <authorList>
            <consortium name="Ensembl"/>
        </authorList>
    </citation>
    <scope>IDENTIFICATION</scope>
</reference>
<sequence>MKHMPGADPELVILDEQYQELQRYPLGAMKRKEIIQLMKSLGFYKKESIDAPVPAEFQTAPLRKPQDAKDDL</sequence>
<dbReference type="InterPro" id="IPR036249">
    <property type="entry name" value="Thioredoxin-like_sf"/>
</dbReference>
<evidence type="ECO:0000259" key="2">
    <source>
        <dbReference type="Pfam" id="PF08806"/>
    </source>
</evidence>
<dbReference type="InterPro" id="IPR014912">
    <property type="entry name" value="Sep15_SelM_dom"/>
</dbReference>
<reference evidence="3" key="1">
    <citation type="submission" date="2025-08" db="UniProtKB">
        <authorList>
            <consortium name="Ensembl"/>
        </authorList>
    </citation>
    <scope>IDENTIFICATION</scope>
</reference>
<dbReference type="InterPro" id="IPR038219">
    <property type="entry name" value="Sep15/SelM_sf"/>
</dbReference>
<dbReference type="Ensembl" id="ENSLLET00000028679.1">
    <property type="protein sequence ID" value="ENSLLEP00000027601.1"/>
    <property type="gene ID" value="ENSLLEG00000017512.1"/>
</dbReference>
<dbReference type="AlphaFoldDB" id="A0A8C5WCB3"/>
<dbReference type="SUPFAM" id="SSF52833">
    <property type="entry name" value="Thioredoxin-like"/>
    <property type="match status" value="1"/>
</dbReference>